<sequence>MKKMATIVAVLALAACNDTASEPPVVEETMTAEPVEAAAMGVDGNPSWGKYKVTAGDGTTYDYDVREDGTYTAVGSDGSNVTGTWTEATPGAWCETPEGGEEACYTETMNEDGTWTATSNADPANVATVERVEG</sequence>
<evidence type="ECO:0000256" key="2">
    <source>
        <dbReference type="SAM" id="SignalP"/>
    </source>
</evidence>
<dbReference type="PROSITE" id="PS51257">
    <property type="entry name" value="PROKAR_LIPOPROTEIN"/>
    <property type="match status" value="1"/>
</dbReference>
<dbReference type="RefSeq" id="WP_066763727.1">
    <property type="nucleotide sequence ID" value="NZ_BMIO01000008.1"/>
</dbReference>
<proteinExistence type="predicted"/>
<name>A0A916YM21_9SPHN</name>
<evidence type="ECO:0000313" key="3">
    <source>
        <dbReference type="EMBL" id="GGD50957.1"/>
    </source>
</evidence>
<comment type="caution">
    <text evidence="3">The sequence shown here is derived from an EMBL/GenBank/DDBJ whole genome shotgun (WGS) entry which is preliminary data.</text>
</comment>
<evidence type="ECO:0008006" key="5">
    <source>
        <dbReference type="Google" id="ProtNLM"/>
    </source>
</evidence>
<organism evidence="3 4">
    <name type="scientific">Croceicoccus pelagius</name>
    <dbReference type="NCBI Taxonomy" id="1703341"/>
    <lineage>
        <taxon>Bacteria</taxon>
        <taxon>Pseudomonadati</taxon>
        <taxon>Pseudomonadota</taxon>
        <taxon>Alphaproteobacteria</taxon>
        <taxon>Sphingomonadales</taxon>
        <taxon>Erythrobacteraceae</taxon>
        <taxon>Croceicoccus</taxon>
    </lineage>
</organism>
<keyword evidence="4" id="KW-1185">Reference proteome</keyword>
<dbReference type="Proteomes" id="UP000598997">
    <property type="component" value="Unassembled WGS sequence"/>
</dbReference>
<gene>
    <name evidence="3" type="ORF">GCM10010989_26430</name>
</gene>
<dbReference type="OrthoDB" id="7408034at2"/>
<feature type="chain" id="PRO_5036675467" description="Lipoprotein" evidence="2">
    <location>
        <begin position="21"/>
        <end position="134"/>
    </location>
</feature>
<accession>A0A916YM21</accession>
<dbReference type="AlphaFoldDB" id="A0A916YM21"/>
<feature type="region of interest" description="Disordered" evidence="1">
    <location>
        <begin position="115"/>
        <end position="134"/>
    </location>
</feature>
<reference evidence="3 4" key="1">
    <citation type="journal article" date="2014" name="Int. J. Syst. Evol. Microbiol.">
        <title>Complete genome sequence of Corynebacterium casei LMG S-19264T (=DSM 44701T), isolated from a smear-ripened cheese.</title>
        <authorList>
            <consortium name="US DOE Joint Genome Institute (JGI-PGF)"/>
            <person name="Walter F."/>
            <person name="Albersmeier A."/>
            <person name="Kalinowski J."/>
            <person name="Ruckert C."/>
        </authorList>
    </citation>
    <scope>NUCLEOTIDE SEQUENCE [LARGE SCALE GENOMIC DNA]</scope>
    <source>
        <strain evidence="3 4">CGMCC 1.15358</strain>
    </source>
</reference>
<protein>
    <recommendedName>
        <fullName evidence="5">Lipoprotein</fullName>
    </recommendedName>
</protein>
<evidence type="ECO:0000313" key="4">
    <source>
        <dbReference type="Proteomes" id="UP000598997"/>
    </source>
</evidence>
<feature type="signal peptide" evidence="2">
    <location>
        <begin position="1"/>
        <end position="20"/>
    </location>
</feature>
<dbReference type="EMBL" id="BMIO01000008">
    <property type="protein sequence ID" value="GGD50957.1"/>
    <property type="molecule type" value="Genomic_DNA"/>
</dbReference>
<keyword evidence="2" id="KW-0732">Signal</keyword>
<evidence type="ECO:0000256" key="1">
    <source>
        <dbReference type="SAM" id="MobiDB-lite"/>
    </source>
</evidence>